<feature type="transmembrane region" description="Helical" evidence="1">
    <location>
        <begin position="21"/>
        <end position="39"/>
    </location>
</feature>
<protein>
    <submittedName>
        <fullName evidence="2">Uncharacterized protein</fullName>
    </submittedName>
</protein>
<evidence type="ECO:0000313" key="2">
    <source>
        <dbReference type="EMBL" id="TFV76521.1"/>
    </source>
</evidence>
<gene>
    <name evidence="2" type="ORF">E4K64_13195</name>
</gene>
<dbReference type="EMBL" id="SPQS01000006">
    <property type="protein sequence ID" value="TFV76521.1"/>
    <property type="molecule type" value="Genomic_DNA"/>
</dbReference>
<keyword evidence="1" id="KW-1133">Transmembrane helix</keyword>
<reference evidence="2 3" key="1">
    <citation type="submission" date="2019-03" db="EMBL/GenBank/DDBJ databases">
        <title>Bradyrhizobium strains diversity.</title>
        <authorList>
            <person name="Urquiaga M.C.O."/>
            <person name="Hungria M."/>
            <person name="Delamuta J.R.M."/>
            <person name="Klepa M.S."/>
        </authorList>
    </citation>
    <scope>NUCLEOTIDE SEQUENCE [LARGE SCALE GENOMIC DNA]</scope>
    <source>
        <strain evidence="2 3">CNPSo 3426</strain>
    </source>
</reference>
<proteinExistence type="predicted"/>
<dbReference type="Proteomes" id="UP000297700">
    <property type="component" value="Unassembled WGS sequence"/>
</dbReference>
<comment type="caution">
    <text evidence="2">The sequence shown here is derived from an EMBL/GenBank/DDBJ whole genome shotgun (WGS) entry which is preliminary data.</text>
</comment>
<evidence type="ECO:0000256" key="1">
    <source>
        <dbReference type="SAM" id="Phobius"/>
    </source>
</evidence>
<sequence>MDNPARNLPRVHRSAWGVFRWPLLVGVVCGAGLGLALVGDGVWDALSWLALSLPVVLGIFCWCSAGHPR</sequence>
<dbReference type="AlphaFoldDB" id="A0A4Y9P7X7"/>
<accession>A0A4Y9P7X7</accession>
<feature type="transmembrane region" description="Helical" evidence="1">
    <location>
        <begin position="45"/>
        <end position="65"/>
    </location>
</feature>
<name>A0A4Y9P7X7_9BRAD</name>
<organism evidence="2 3">
    <name type="scientific">Bradyrhizobium frederickii</name>
    <dbReference type="NCBI Taxonomy" id="2560054"/>
    <lineage>
        <taxon>Bacteria</taxon>
        <taxon>Pseudomonadati</taxon>
        <taxon>Pseudomonadota</taxon>
        <taxon>Alphaproteobacteria</taxon>
        <taxon>Hyphomicrobiales</taxon>
        <taxon>Nitrobacteraceae</taxon>
        <taxon>Bradyrhizobium</taxon>
    </lineage>
</organism>
<keyword evidence="1" id="KW-0472">Membrane</keyword>
<keyword evidence="1" id="KW-0812">Transmembrane</keyword>
<evidence type="ECO:0000313" key="3">
    <source>
        <dbReference type="Proteomes" id="UP000297700"/>
    </source>
</evidence>